<sequence>MFKLRSESPSYRYQNSAQHFATKDAPVNNIASSKHMLALPTHFSFITALWQMV</sequence>
<name>A0A127P622_9BURK</name>
<evidence type="ECO:0000313" key="1">
    <source>
        <dbReference type="EMBL" id="AMO93187.1"/>
    </source>
</evidence>
<organism evidence="1">
    <name type="scientific">Collimonas fungivorans</name>
    <dbReference type="NCBI Taxonomy" id="158899"/>
    <lineage>
        <taxon>Bacteria</taxon>
        <taxon>Pseudomonadati</taxon>
        <taxon>Pseudomonadota</taxon>
        <taxon>Betaproteobacteria</taxon>
        <taxon>Burkholderiales</taxon>
        <taxon>Oxalobacteraceae</taxon>
        <taxon>Collimonas</taxon>
    </lineage>
</organism>
<dbReference type="AlphaFoldDB" id="A0A127P622"/>
<protein>
    <submittedName>
        <fullName evidence="1">Uncharacterized protein</fullName>
    </submittedName>
</protein>
<dbReference type="Proteomes" id="UP000072421">
    <property type="component" value="Chromosome"/>
</dbReference>
<accession>A0A127P622</accession>
<gene>
    <name evidence="1" type="ORF">CFter6_0456</name>
</gene>
<reference evidence="1 2" key="1">
    <citation type="submission" date="2015-11" db="EMBL/GenBank/DDBJ databases">
        <title>Exploring the genomic traits of fungus-feeding bacterial genus Collimonas.</title>
        <authorList>
            <person name="Song C."/>
            <person name="Schmidt R."/>
            <person name="de Jager V."/>
            <person name="Krzyzanowska D."/>
            <person name="Jongedijk E."/>
            <person name="Cankar K."/>
            <person name="Beekwilder J."/>
            <person name="van Veen A."/>
            <person name="de Boer W."/>
            <person name="van Veen J.A."/>
            <person name="Garbeva P."/>
        </authorList>
    </citation>
    <scope>NUCLEOTIDE SEQUENCE [LARGE SCALE GENOMIC DNA]</scope>
    <source>
        <strain evidence="1 2">Ter6</strain>
    </source>
</reference>
<evidence type="ECO:0000313" key="2">
    <source>
        <dbReference type="Proteomes" id="UP000072421"/>
    </source>
</evidence>
<dbReference type="EMBL" id="CP013232">
    <property type="protein sequence ID" value="AMO93187.1"/>
    <property type="molecule type" value="Genomic_DNA"/>
</dbReference>
<proteinExistence type="predicted"/>